<dbReference type="AlphaFoldDB" id="A0A7W4IF99"/>
<proteinExistence type="predicted"/>
<protein>
    <submittedName>
        <fullName evidence="1">Oxalurate catabolism protein HpxZ</fullName>
    </submittedName>
</protein>
<dbReference type="NCBIfam" id="NF033625">
    <property type="entry name" value="HpxZ"/>
    <property type="match status" value="1"/>
</dbReference>
<dbReference type="Proteomes" id="UP000589085">
    <property type="component" value="Unassembled WGS sequence"/>
</dbReference>
<dbReference type="InterPro" id="IPR024507">
    <property type="entry name" value="AtzH-like"/>
</dbReference>
<dbReference type="EMBL" id="JABEQJ010000025">
    <property type="protein sequence ID" value="MBB2161768.1"/>
    <property type="molecule type" value="Genomic_DNA"/>
</dbReference>
<organism evidence="1 2">
    <name type="scientific">Gluconacetobacter sacchari</name>
    <dbReference type="NCBI Taxonomy" id="92759"/>
    <lineage>
        <taxon>Bacteria</taxon>
        <taxon>Pseudomonadati</taxon>
        <taxon>Pseudomonadota</taxon>
        <taxon>Alphaproteobacteria</taxon>
        <taxon>Acetobacterales</taxon>
        <taxon>Acetobacteraceae</taxon>
        <taxon>Gluconacetobacter</taxon>
    </lineage>
</organism>
<dbReference type="RefSeq" id="WP_182998600.1">
    <property type="nucleotide sequence ID" value="NZ_JABEQJ010000025.1"/>
</dbReference>
<dbReference type="InterPro" id="IPR032710">
    <property type="entry name" value="NTF2-like_dom_sf"/>
</dbReference>
<gene>
    <name evidence="1" type="primary">hpxZ</name>
    <name evidence="1" type="ORF">HLH48_16610</name>
</gene>
<name>A0A7W4IF99_9PROT</name>
<evidence type="ECO:0000313" key="1">
    <source>
        <dbReference type="EMBL" id="MBB2161768.1"/>
    </source>
</evidence>
<accession>A0A7W4IF99</accession>
<sequence>MTDYPINLPEVVAEVRAVFDRYEAALLANDVPVLEELFWNRAETTRYGVGENLYGWQDISLFRRARRTGAFQRDLMKTIITTYGRDFATANTEYQRADHDRSGRETKTLLRTSDGWRVVSAHVSLLGETV</sequence>
<reference evidence="1 2" key="1">
    <citation type="submission" date="2020-04" db="EMBL/GenBank/DDBJ databases">
        <title>Description of novel Gluconacetobacter.</title>
        <authorList>
            <person name="Sombolestani A."/>
        </authorList>
    </citation>
    <scope>NUCLEOTIDE SEQUENCE [LARGE SCALE GENOMIC DNA]</scope>
    <source>
        <strain evidence="1 2">LMG 19747</strain>
    </source>
</reference>
<dbReference type="Gene3D" id="3.10.450.50">
    <property type="match status" value="1"/>
</dbReference>
<dbReference type="SUPFAM" id="SSF54427">
    <property type="entry name" value="NTF2-like"/>
    <property type="match status" value="1"/>
</dbReference>
<evidence type="ECO:0000313" key="2">
    <source>
        <dbReference type="Proteomes" id="UP000589085"/>
    </source>
</evidence>
<dbReference type="Pfam" id="PF11533">
    <property type="entry name" value="AtzH-like"/>
    <property type="match status" value="1"/>
</dbReference>
<comment type="caution">
    <text evidence="1">The sequence shown here is derived from an EMBL/GenBank/DDBJ whole genome shotgun (WGS) entry which is preliminary data.</text>
</comment>